<evidence type="ECO:0000313" key="3">
    <source>
        <dbReference type="Proteomes" id="UP000467124"/>
    </source>
</evidence>
<dbReference type="SUPFAM" id="SSF53474">
    <property type="entry name" value="alpha/beta-Hydrolases"/>
    <property type="match status" value="1"/>
</dbReference>
<gene>
    <name evidence="2" type="ORF">GTW20_25635</name>
</gene>
<dbReference type="Pfam" id="PF12697">
    <property type="entry name" value="Abhydrolase_6"/>
    <property type="match status" value="1"/>
</dbReference>
<feature type="domain" description="AB hydrolase-1" evidence="1">
    <location>
        <begin position="10"/>
        <end position="228"/>
    </location>
</feature>
<dbReference type="EMBL" id="WWHY01000001">
    <property type="protein sequence ID" value="MYR35551.1"/>
    <property type="molecule type" value="Genomic_DNA"/>
</dbReference>
<proteinExistence type="predicted"/>
<dbReference type="AlphaFoldDB" id="A0A7K2IZY1"/>
<dbReference type="InterPro" id="IPR029058">
    <property type="entry name" value="AB_hydrolase_fold"/>
</dbReference>
<dbReference type="Gene3D" id="3.40.50.1820">
    <property type="entry name" value="alpha/beta hydrolase"/>
    <property type="match status" value="1"/>
</dbReference>
<protein>
    <submittedName>
        <fullName evidence="2">Alpha/beta fold hydrolase</fullName>
    </submittedName>
</protein>
<dbReference type="PANTHER" id="PTHR43433">
    <property type="entry name" value="HYDROLASE, ALPHA/BETA FOLD FAMILY PROTEIN"/>
    <property type="match status" value="1"/>
</dbReference>
<organism evidence="2 3">
    <name type="scientific">Nocardiopsis alba</name>
    <dbReference type="NCBI Taxonomy" id="53437"/>
    <lineage>
        <taxon>Bacteria</taxon>
        <taxon>Bacillati</taxon>
        <taxon>Actinomycetota</taxon>
        <taxon>Actinomycetes</taxon>
        <taxon>Streptosporangiales</taxon>
        <taxon>Nocardiopsidaceae</taxon>
        <taxon>Nocardiopsis</taxon>
    </lineage>
</organism>
<evidence type="ECO:0000313" key="2">
    <source>
        <dbReference type="EMBL" id="MYR35551.1"/>
    </source>
</evidence>
<evidence type="ECO:0000259" key="1">
    <source>
        <dbReference type="Pfam" id="PF12697"/>
    </source>
</evidence>
<dbReference type="GO" id="GO:0016787">
    <property type="term" value="F:hydrolase activity"/>
    <property type="evidence" value="ECO:0007669"/>
    <property type="project" value="UniProtKB-KW"/>
</dbReference>
<name>A0A7K2IZY1_9ACTN</name>
<comment type="caution">
    <text evidence="2">The sequence shown here is derived from an EMBL/GenBank/DDBJ whole genome shotgun (WGS) entry which is preliminary data.</text>
</comment>
<dbReference type="PRINTS" id="PR00111">
    <property type="entry name" value="ABHYDROLASE"/>
</dbReference>
<reference evidence="2 3" key="1">
    <citation type="journal article" date="2019" name="Nat. Commun.">
        <title>The antimicrobial potential of Streptomyces from insect microbiomes.</title>
        <authorList>
            <person name="Chevrette M.G."/>
            <person name="Carlson C.M."/>
            <person name="Ortega H.E."/>
            <person name="Thomas C."/>
            <person name="Ananiev G.E."/>
            <person name="Barns K.J."/>
            <person name="Book A.J."/>
            <person name="Cagnazzo J."/>
            <person name="Carlos C."/>
            <person name="Flanigan W."/>
            <person name="Grubbs K.J."/>
            <person name="Horn H.A."/>
            <person name="Hoffmann F.M."/>
            <person name="Klassen J.L."/>
            <person name="Knack J.J."/>
            <person name="Lewin G.R."/>
            <person name="McDonald B.R."/>
            <person name="Muller L."/>
            <person name="Melo W.G.P."/>
            <person name="Pinto-Tomas A.A."/>
            <person name="Schmitz A."/>
            <person name="Wendt-Pienkowski E."/>
            <person name="Wildman S."/>
            <person name="Zhao M."/>
            <person name="Zhang F."/>
            <person name="Bugni T.S."/>
            <person name="Andes D.R."/>
            <person name="Pupo M.T."/>
            <person name="Currie C.R."/>
        </authorList>
    </citation>
    <scope>NUCLEOTIDE SEQUENCE [LARGE SCALE GENOMIC DNA]</scope>
    <source>
        <strain evidence="2 3">SID5840</strain>
    </source>
</reference>
<keyword evidence="2" id="KW-0378">Hydrolase</keyword>
<accession>A0A7K2IZY1</accession>
<sequence length="236" mass="25603">MESESGPLPIVLVPGLFGSPRLFGEQIPSLWRHTSVTVVGRMRHADITEIARDVLAHAPERFVLVGLSLGGYVAFEILRQAPRRVGRLALLGTSARPDTPEQSGRRREQIDFAESGGFERIPDLALPSLVHPSRHGDEGIRRTVRRMARETGPETFVLQQRAAVARPDSRSLLASVTCPTLVLAGADDALIPAECSTEIAAGIPGARHVVLSECGHLSTLEHPERVSRELVDLVLS</sequence>
<dbReference type="RefSeq" id="WP_161112162.1">
    <property type="nucleotide sequence ID" value="NZ_WWHY01000001.1"/>
</dbReference>
<dbReference type="InterPro" id="IPR050471">
    <property type="entry name" value="AB_hydrolase"/>
</dbReference>
<dbReference type="Proteomes" id="UP000467124">
    <property type="component" value="Unassembled WGS sequence"/>
</dbReference>
<dbReference type="PANTHER" id="PTHR43433:SF4">
    <property type="entry name" value="NON-HEME CHLOROPEROXIDASE-RELATED"/>
    <property type="match status" value="1"/>
</dbReference>
<dbReference type="InterPro" id="IPR000073">
    <property type="entry name" value="AB_hydrolase_1"/>
</dbReference>